<dbReference type="Proteomes" id="UP000192491">
    <property type="component" value="Unassembled WGS sequence"/>
</dbReference>
<organism evidence="2 3">
    <name type="scientific">Thiothrix lacustris</name>
    <dbReference type="NCBI Taxonomy" id="525917"/>
    <lineage>
        <taxon>Bacteria</taxon>
        <taxon>Pseudomonadati</taxon>
        <taxon>Pseudomonadota</taxon>
        <taxon>Gammaproteobacteria</taxon>
        <taxon>Thiotrichales</taxon>
        <taxon>Thiotrichaceae</taxon>
        <taxon>Thiothrix</taxon>
    </lineage>
</organism>
<evidence type="ECO:0000313" key="3">
    <source>
        <dbReference type="Proteomes" id="UP000192491"/>
    </source>
</evidence>
<keyword evidence="1" id="KW-0812">Transmembrane</keyword>
<accession>A0A1Y1QWS4</accession>
<dbReference type="EMBL" id="MTEJ01000017">
    <property type="protein sequence ID" value="OQX15230.1"/>
    <property type="molecule type" value="Genomic_DNA"/>
</dbReference>
<keyword evidence="1" id="KW-1133">Transmembrane helix</keyword>
<proteinExistence type="predicted"/>
<reference evidence="2 3" key="1">
    <citation type="submission" date="2017-01" db="EMBL/GenBank/DDBJ databases">
        <title>Novel large sulfur bacteria in the metagenomes of groundwater-fed chemosynthetic microbial mats in the Lake Huron basin.</title>
        <authorList>
            <person name="Sharrar A.M."/>
            <person name="Flood B.E."/>
            <person name="Bailey J.V."/>
            <person name="Jones D.S."/>
            <person name="Biddanda B."/>
            <person name="Ruberg S.A."/>
            <person name="Marcus D.N."/>
            <person name="Dick G.J."/>
        </authorList>
    </citation>
    <scope>NUCLEOTIDE SEQUENCE [LARGE SCALE GENOMIC DNA]</scope>
    <source>
        <strain evidence="2">A8</strain>
    </source>
</reference>
<protein>
    <submittedName>
        <fullName evidence="2">Uncharacterized protein</fullName>
    </submittedName>
</protein>
<feature type="transmembrane region" description="Helical" evidence="1">
    <location>
        <begin position="97"/>
        <end position="115"/>
    </location>
</feature>
<sequence>MDFLFSLFFPLLGVLAGSWFGYSNGYKTGFHNGRAAGTNTGRVAGIRDYLRKELIESETLGERQFDAANQDIARAQQDLENLLNPPPTPANQNHSNLPTVVLTAGLLAGFLLMAFL</sequence>
<dbReference type="AlphaFoldDB" id="A0A1Y1QWS4"/>
<keyword evidence="1" id="KW-0472">Membrane</keyword>
<gene>
    <name evidence="2" type="ORF">BWK73_07320</name>
</gene>
<name>A0A1Y1QWS4_9GAMM</name>
<evidence type="ECO:0000313" key="2">
    <source>
        <dbReference type="EMBL" id="OQX15230.1"/>
    </source>
</evidence>
<comment type="caution">
    <text evidence="2">The sequence shown here is derived from an EMBL/GenBank/DDBJ whole genome shotgun (WGS) entry which is preliminary data.</text>
</comment>
<evidence type="ECO:0000256" key="1">
    <source>
        <dbReference type="SAM" id="Phobius"/>
    </source>
</evidence>